<keyword evidence="2" id="KW-1185">Reference proteome</keyword>
<dbReference type="InterPro" id="IPR023393">
    <property type="entry name" value="START-like_dom_sf"/>
</dbReference>
<dbReference type="EMBL" id="CP094326">
    <property type="protein sequence ID" value="UNY97789.1"/>
    <property type="molecule type" value="Genomic_DNA"/>
</dbReference>
<evidence type="ECO:0000313" key="2">
    <source>
        <dbReference type="Proteomes" id="UP000829476"/>
    </source>
</evidence>
<evidence type="ECO:0000313" key="1">
    <source>
        <dbReference type="EMBL" id="UNY97789.1"/>
    </source>
</evidence>
<proteinExistence type="predicted"/>
<dbReference type="SUPFAM" id="SSF55961">
    <property type="entry name" value="Bet v1-like"/>
    <property type="match status" value="1"/>
</dbReference>
<dbReference type="Gene3D" id="3.30.530.20">
    <property type="match status" value="1"/>
</dbReference>
<reference evidence="1 2" key="1">
    <citation type="journal article" date="2018" name="Int. J. Syst. Evol. Microbiol.">
        <title>Zhouia spongiae sp. nov., isolated from a marine sponge.</title>
        <authorList>
            <person name="Zhuang L."/>
            <person name="Lin B."/>
            <person name="Qin F."/>
            <person name="Luo L."/>
        </authorList>
    </citation>
    <scope>NUCLEOTIDE SEQUENCE [LARGE SCALE GENOMIC DNA]</scope>
    <source>
        <strain evidence="1 2">HN-Y44</strain>
    </source>
</reference>
<organism evidence="1 2">
    <name type="scientific">Zhouia spongiae</name>
    <dbReference type="NCBI Taxonomy" id="2202721"/>
    <lineage>
        <taxon>Bacteria</taxon>
        <taxon>Pseudomonadati</taxon>
        <taxon>Bacteroidota</taxon>
        <taxon>Flavobacteriia</taxon>
        <taxon>Flavobacteriales</taxon>
        <taxon>Flavobacteriaceae</taxon>
        <taxon>Zhouia</taxon>
    </lineage>
</organism>
<sequence>MIHFLHRSQILPISTEESWTFFSDPKNLAAITPDLMNFKITGGAERSIYPGQIVSYTVRPFAGMKMNWVTEITHVKEKKYFVDEQRFGPYSFWHHKHFFNPVRNGIEIEDIIHYKLPYGTFGNLFHSIIAKQLKEIFDYRKEKLNEIFGKL</sequence>
<protein>
    <submittedName>
        <fullName evidence="1">SRPBCC family protein</fullName>
    </submittedName>
</protein>
<accession>A0ABY3YIY5</accession>
<dbReference type="Proteomes" id="UP000829476">
    <property type="component" value="Chromosome"/>
</dbReference>
<dbReference type="CDD" id="cd07820">
    <property type="entry name" value="SRPBCC_3"/>
    <property type="match status" value="1"/>
</dbReference>
<dbReference type="RefSeq" id="WP_242936200.1">
    <property type="nucleotide sequence ID" value="NZ_CP094326.1"/>
</dbReference>
<name>A0ABY3YIY5_9FLAO</name>
<gene>
    <name evidence="1" type="ORF">MQE36_11910</name>
</gene>